<accession>A0ABQ1Q2W4</accession>
<dbReference type="EMBL" id="BMFF01000009">
    <property type="protein sequence ID" value="GGD11513.1"/>
    <property type="molecule type" value="Genomic_DNA"/>
</dbReference>
<evidence type="ECO:0000313" key="1">
    <source>
        <dbReference type="EMBL" id="GGD11513.1"/>
    </source>
</evidence>
<protein>
    <recommendedName>
        <fullName evidence="3">TIGR02450 family Trp-rich protein</fullName>
    </recommendedName>
</protein>
<sequence>MNRINPEKLTLSKWTATRPQNREKHFVVIGCQRDEEDNITTVEIEAVLTRRSDILPWQDLQDSDKWRMGWN</sequence>
<dbReference type="InterPro" id="IPR012663">
    <property type="entry name" value="CHP02450_Tryp"/>
</dbReference>
<evidence type="ECO:0008006" key="3">
    <source>
        <dbReference type="Google" id="ProtNLM"/>
    </source>
</evidence>
<proteinExistence type="predicted"/>
<name>A0ABQ1Q2W4_9GAMM</name>
<comment type="caution">
    <text evidence="1">The sequence shown here is derived from an EMBL/GenBank/DDBJ whole genome shotgun (WGS) entry which is preliminary data.</text>
</comment>
<dbReference type="Pfam" id="PF09493">
    <property type="entry name" value="DUF2389"/>
    <property type="match status" value="1"/>
</dbReference>
<keyword evidence="2" id="KW-1185">Reference proteome</keyword>
<dbReference type="RefSeq" id="WP_150279164.1">
    <property type="nucleotide sequence ID" value="NZ_BMFF01000009.1"/>
</dbReference>
<evidence type="ECO:0000313" key="2">
    <source>
        <dbReference type="Proteomes" id="UP000638188"/>
    </source>
</evidence>
<dbReference type="Proteomes" id="UP000638188">
    <property type="component" value="Unassembled WGS sequence"/>
</dbReference>
<gene>
    <name evidence="1" type="ORF">GCM10007418_33140</name>
</gene>
<organism evidence="1 2">
    <name type="scientific">Halopseudomonas salina</name>
    <dbReference type="NCBI Taxonomy" id="1323744"/>
    <lineage>
        <taxon>Bacteria</taxon>
        <taxon>Pseudomonadati</taxon>
        <taxon>Pseudomonadota</taxon>
        <taxon>Gammaproteobacteria</taxon>
        <taxon>Pseudomonadales</taxon>
        <taxon>Pseudomonadaceae</taxon>
        <taxon>Halopseudomonas</taxon>
    </lineage>
</organism>
<dbReference type="NCBIfam" id="TIGR02450">
    <property type="entry name" value="TIGR02450 family Trp-rich protein"/>
    <property type="match status" value="1"/>
</dbReference>
<reference evidence="2" key="1">
    <citation type="journal article" date="2019" name="Int. J. Syst. Evol. Microbiol.">
        <title>The Global Catalogue of Microorganisms (GCM) 10K type strain sequencing project: providing services to taxonomists for standard genome sequencing and annotation.</title>
        <authorList>
            <consortium name="The Broad Institute Genomics Platform"/>
            <consortium name="The Broad Institute Genome Sequencing Center for Infectious Disease"/>
            <person name="Wu L."/>
            <person name="Ma J."/>
        </authorList>
    </citation>
    <scope>NUCLEOTIDE SEQUENCE [LARGE SCALE GENOMIC DNA]</scope>
    <source>
        <strain evidence="2">CGMCC 1.12482</strain>
    </source>
</reference>